<dbReference type="KEGG" id="ptaw:DW352_03530"/>
<dbReference type="PRINTS" id="PR01549">
    <property type="entry name" value="AUTOINDCRSYN"/>
</dbReference>
<evidence type="ECO:0000313" key="7">
    <source>
        <dbReference type="EMBL" id="AXK79670.1"/>
    </source>
</evidence>
<evidence type="ECO:0000256" key="3">
    <source>
        <dbReference type="ARBA" id="ARBA00022691"/>
    </source>
</evidence>
<comment type="similarity">
    <text evidence="5 6">Belongs to the autoinducer synthase family.</text>
</comment>
<dbReference type="GO" id="GO:0009372">
    <property type="term" value="P:quorum sensing"/>
    <property type="evidence" value="ECO:0007669"/>
    <property type="project" value="UniProtKB-UniRule"/>
</dbReference>
<keyword evidence="4 5" id="KW-0071">Autoinducer synthesis</keyword>
<dbReference type="EMBL" id="CP031417">
    <property type="protein sequence ID" value="AXK79670.1"/>
    <property type="molecule type" value="Genomic_DNA"/>
</dbReference>
<dbReference type="RefSeq" id="WP_115688591.1">
    <property type="nucleotide sequence ID" value="NZ_CP031417.1"/>
</dbReference>
<dbReference type="EC" id="2.3.1.184" evidence="6"/>
<dbReference type="PANTHER" id="PTHR39322:SF1">
    <property type="entry name" value="ISOVALERYL-HOMOSERINE LACTONE SYNTHASE"/>
    <property type="match status" value="1"/>
</dbReference>
<name>A0A345ZRX3_9HYPH</name>
<dbReference type="InterPro" id="IPR001690">
    <property type="entry name" value="Autoind_synthase"/>
</dbReference>
<dbReference type="PANTHER" id="PTHR39322">
    <property type="entry name" value="ACYL-HOMOSERINE-LACTONE SYNTHASE"/>
    <property type="match status" value="1"/>
</dbReference>
<organism evidence="7 8">
    <name type="scientific">Pseudolabrys taiwanensis</name>
    <dbReference type="NCBI Taxonomy" id="331696"/>
    <lineage>
        <taxon>Bacteria</taxon>
        <taxon>Pseudomonadati</taxon>
        <taxon>Pseudomonadota</taxon>
        <taxon>Alphaproteobacteria</taxon>
        <taxon>Hyphomicrobiales</taxon>
        <taxon>Xanthobacteraceae</taxon>
        <taxon>Pseudolabrys</taxon>
    </lineage>
</organism>
<dbReference type="Proteomes" id="UP000254889">
    <property type="component" value="Chromosome"/>
</dbReference>
<dbReference type="GO" id="GO:0061579">
    <property type="term" value="F:N-acyl homoserine lactone synthase activity"/>
    <property type="evidence" value="ECO:0007669"/>
    <property type="project" value="UniProtKB-UniRule"/>
</dbReference>
<dbReference type="InterPro" id="IPR016181">
    <property type="entry name" value="Acyl_CoA_acyltransferase"/>
</dbReference>
<sequence>MLDVHIITGANRHLYQRELDEHHQIRHRIYIEELRWPGLTPRSDDREYDQFDTNDTVYLLGLEAGRVVGGLRLMPTTGPHLIGDVFSRFAEQKGVPRAPDIAEWTRIFVVPERREEHTGSKIGSTVIASMIDYGLREGLSGISVLMNTFWLPKFLKYGWRVRPLGMPDVHEGEWLVAVLIDVTPEALAGIRHDRGLEHRSALVQRGPVRPFIPGASHVPAVA</sequence>
<keyword evidence="3 6" id="KW-0949">S-adenosyl-L-methionine</keyword>
<protein>
    <recommendedName>
        <fullName evidence="6">Acyl-homoserine-lactone synthase</fullName>
        <ecNumber evidence="6">2.3.1.184</ecNumber>
    </recommendedName>
    <alternativeName>
        <fullName evidence="6">Autoinducer synthesis protein</fullName>
    </alternativeName>
</protein>
<gene>
    <name evidence="7" type="ORF">DW352_03530</name>
</gene>
<dbReference type="SUPFAM" id="SSF55729">
    <property type="entry name" value="Acyl-CoA N-acyltransferases (Nat)"/>
    <property type="match status" value="1"/>
</dbReference>
<evidence type="ECO:0000256" key="4">
    <source>
        <dbReference type="ARBA" id="ARBA00022929"/>
    </source>
</evidence>
<evidence type="ECO:0000256" key="1">
    <source>
        <dbReference type="ARBA" id="ARBA00022654"/>
    </source>
</evidence>
<comment type="catalytic activity">
    <reaction evidence="6">
        <text>a fatty acyl-[ACP] + S-adenosyl-L-methionine = an N-acyl-L-homoserine lactone + S-methyl-5'-thioadenosine + holo-[ACP] + H(+)</text>
        <dbReference type="Rhea" id="RHEA:10096"/>
        <dbReference type="Rhea" id="RHEA-COMP:9685"/>
        <dbReference type="Rhea" id="RHEA-COMP:14125"/>
        <dbReference type="ChEBI" id="CHEBI:15378"/>
        <dbReference type="ChEBI" id="CHEBI:17509"/>
        <dbReference type="ChEBI" id="CHEBI:55474"/>
        <dbReference type="ChEBI" id="CHEBI:59789"/>
        <dbReference type="ChEBI" id="CHEBI:64479"/>
        <dbReference type="ChEBI" id="CHEBI:138651"/>
        <dbReference type="EC" id="2.3.1.184"/>
    </reaction>
</comment>
<evidence type="ECO:0000313" key="8">
    <source>
        <dbReference type="Proteomes" id="UP000254889"/>
    </source>
</evidence>
<proteinExistence type="inferred from homology"/>
<evidence type="ECO:0000256" key="5">
    <source>
        <dbReference type="PROSITE-ProRule" id="PRU00533"/>
    </source>
</evidence>
<dbReference type="AlphaFoldDB" id="A0A345ZRX3"/>
<accession>A0A345ZRX3</accession>
<dbReference type="OrthoDB" id="6169313at2"/>
<reference evidence="7 8" key="1">
    <citation type="submission" date="2018-07" db="EMBL/GenBank/DDBJ databases">
        <authorList>
            <person name="Quirk P.G."/>
            <person name="Krulwich T.A."/>
        </authorList>
    </citation>
    <scope>NUCLEOTIDE SEQUENCE [LARGE SCALE GENOMIC DNA]</scope>
    <source>
        <strain evidence="7 8">CC-BB4</strain>
    </source>
</reference>
<evidence type="ECO:0000256" key="6">
    <source>
        <dbReference type="RuleBase" id="RU361135"/>
    </source>
</evidence>
<dbReference type="PROSITE" id="PS51187">
    <property type="entry name" value="AUTOINDUCER_SYNTH_2"/>
    <property type="match status" value="1"/>
</dbReference>
<keyword evidence="8" id="KW-1185">Reference proteome</keyword>
<dbReference type="GO" id="GO:0007165">
    <property type="term" value="P:signal transduction"/>
    <property type="evidence" value="ECO:0007669"/>
    <property type="project" value="TreeGrafter"/>
</dbReference>
<evidence type="ECO:0000256" key="2">
    <source>
        <dbReference type="ARBA" id="ARBA00022679"/>
    </source>
</evidence>
<dbReference type="Pfam" id="PF00765">
    <property type="entry name" value="Autoind_synth"/>
    <property type="match status" value="1"/>
</dbReference>
<keyword evidence="1 5" id="KW-0673">Quorum sensing</keyword>
<keyword evidence="2 6" id="KW-0808">Transferase</keyword>
<dbReference type="Gene3D" id="3.40.630.30">
    <property type="match status" value="1"/>
</dbReference>